<reference evidence="2 3" key="1">
    <citation type="journal article" date="2023" name="Int. J. Mol. Sci.">
        <title>De Novo Assembly and Annotation of 11 Diverse Shrub Willow (Salix) Genomes Reveals Novel Gene Organization in Sex-Linked Regions.</title>
        <authorList>
            <person name="Hyden B."/>
            <person name="Feng K."/>
            <person name="Yates T.B."/>
            <person name="Jawdy S."/>
            <person name="Cereghino C."/>
            <person name="Smart L.B."/>
            <person name="Muchero W."/>
        </authorList>
    </citation>
    <scope>NUCLEOTIDE SEQUENCE [LARGE SCALE GENOMIC DNA]</scope>
    <source>
        <tissue evidence="2">Shoot tip</tissue>
    </source>
</reference>
<keyword evidence="1" id="KW-0732">Signal</keyword>
<proteinExistence type="predicted"/>
<sequence length="122" mass="14014">MESLPFFLLLLCSPHPLLAFVIMSPPAIIAMETLCIFFFLSYADSTTLPPLYNSHFITLTFFYRRPIFLPVFSLLPPSLSGTFRQEKGAGPHFSATQKLSFDEKHDECWHKTEPMQSLVYCF</sequence>
<comment type="caution">
    <text evidence="2">The sequence shown here is derived from an EMBL/GenBank/DDBJ whole genome shotgun (WGS) entry which is preliminary data.</text>
</comment>
<dbReference type="Proteomes" id="UP001162972">
    <property type="component" value="Chromosome 2"/>
</dbReference>
<feature type="signal peptide" evidence="1">
    <location>
        <begin position="1"/>
        <end position="19"/>
    </location>
</feature>
<evidence type="ECO:0000313" key="3">
    <source>
        <dbReference type="Proteomes" id="UP001162972"/>
    </source>
</evidence>
<protein>
    <recommendedName>
        <fullName evidence="4">Secreted protein</fullName>
    </recommendedName>
</protein>
<name>A0AAD6JIF1_9ROSI</name>
<evidence type="ECO:0000256" key="1">
    <source>
        <dbReference type="SAM" id="SignalP"/>
    </source>
</evidence>
<accession>A0AAD6JIF1</accession>
<evidence type="ECO:0000313" key="2">
    <source>
        <dbReference type="EMBL" id="KAJ6404655.1"/>
    </source>
</evidence>
<dbReference type="EMBL" id="JAPFFJ010000017">
    <property type="protein sequence ID" value="KAJ6404655.1"/>
    <property type="molecule type" value="Genomic_DNA"/>
</dbReference>
<feature type="chain" id="PRO_5042204677" description="Secreted protein" evidence="1">
    <location>
        <begin position="20"/>
        <end position="122"/>
    </location>
</feature>
<keyword evidence="3" id="KW-1185">Reference proteome</keyword>
<gene>
    <name evidence="2" type="ORF">OIU84_012756</name>
</gene>
<evidence type="ECO:0008006" key="4">
    <source>
        <dbReference type="Google" id="ProtNLM"/>
    </source>
</evidence>
<dbReference type="AlphaFoldDB" id="A0AAD6JIF1"/>
<organism evidence="2 3">
    <name type="scientific">Salix udensis</name>
    <dbReference type="NCBI Taxonomy" id="889485"/>
    <lineage>
        <taxon>Eukaryota</taxon>
        <taxon>Viridiplantae</taxon>
        <taxon>Streptophyta</taxon>
        <taxon>Embryophyta</taxon>
        <taxon>Tracheophyta</taxon>
        <taxon>Spermatophyta</taxon>
        <taxon>Magnoliopsida</taxon>
        <taxon>eudicotyledons</taxon>
        <taxon>Gunneridae</taxon>
        <taxon>Pentapetalae</taxon>
        <taxon>rosids</taxon>
        <taxon>fabids</taxon>
        <taxon>Malpighiales</taxon>
        <taxon>Salicaceae</taxon>
        <taxon>Saliceae</taxon>
        <taxon>Salix</taxon>
    </lineage>
</organism>